<proteinExistence type="predicted"/>
<dbReference type="EMBL" id="MG373782">
    <property type="protein sequence ID" value="AVH79684.1"/>
    <property type="molecule type" value="Genomic_DNA"/>
</dbReference>
<sequence length="63" mass="7430">MARTLARKTPRNHLELISMNENINRPEPILPRSAWESQIAYLRAVFRAKKALDEIERIQNEKT</sequence>
<protein>
    <submittedName>
        <fullName evidence="1">Uncharacterized protein</fullName>
    </submittedName>
</protein>
<organism evidence="1">
    <name type="scientific">Microcystis sp. PCC 9811</name>
    <dbReference type="NCBI Taxonomy" id="2099381"/>
    <lineage>
        <taxon>Bacteria</taxon>
        <taxon>Bacillati</taxon>
        <taxon>Cyanobacteriota</taxon>
        <taxon>Cyanophyceae</taxon>
        <taxon>Oscillatoriophycideae</taxon>
        <taxon>Chroococcales</taxon>
        <taxon>Microcystaceae</taxon>
        <taxon>Microcystis</taxon>
    </lineage>
</organism>
<reference evidence="1" key="1">
    <citation type="journal article" date="2018" name="Science">
        <title>Natural noncanonical protein splicing yields products with diverse ?-amino acid residues.</title>
        <authorList>
            <person name="Morinaka B.I."/>
            <person name="Lakis E."/>
            <person name="Verest M."/>
            <person name="Helf M.J."/>
            <person name="Scalvenzi T."/>
            <person name="Vagstad A.L."/>
            <person name="Sims J."/>
            <person name="Sunagawa S."/>
            <person name="Gugger M."/>
            <person name="Piel J."/>
        </authorList>
    </citation>
    <scope>NUCLEOTIDE SEQUENCE</scope>
    <source>
        <strain evidence="1">PCC 9811</strain>
    </source>
</reference>
<accession>A0A2P0ZGU3</accession>
<name>A0A2P0ZGU3_9CHRO</name>
<evidence type="ECO:0000313" key="1">
    <source>
        <dbReference type="EMBL" id="AVH79684.1"/>
    </source>
</evidence>
<dbReference type="AlphaFoldDB" id="A0A2P0ZGU3"/>